<comment type="caution">
    <text evidence="2">The sequence shown here is derived from an EMBL/GenBank/DDBJ whole genome shotgun (WGS) entry which is preliminary data.</text>
</comment>
<dbReference type="InterPro" id="IPR001075">
    <property type="entry name" value="NIF_FeS_clus_asmbl_NifU_C"/>
</dbReference>
<dbReference type="GO" id="GO:0051536">
    <property type="term" value="F:iron-sulfur cluster binding"/>
    <property type="evidence" value="ECO:0007669"/>
    <property type="project" value="InterPro"/>
</dbReference>
<organism evidence="2">
    <name type="scientific">marine sediment metagenome</name>
    <dbReference type="NCBI Taxonomy" id="412755"/>
    <lineage>
        <taxon>unclassified sequences</taxon>
        <taxon>metagenomes</taxon>
        <taxon>ecological metagenomes</taxon>
    </lineage>
</organism>
<name>X1D3M2_9ZZZZ</name>
<feature type="domain" description="NIF system FeS cluster assembly NifU C-terminal" evidence="1">
    <location>
        <begin position="5"/>
        <end position="61"/>
    </location>
</feature>
<dbReference type="GO" id="GO:0005506">
    <property type="term" value="F:iron ion binding"/>
    <property type="evidence" value="ECO:0007669"/>
    <property type="project" value="InterPro"/>
</dbReference>
<proteinExistence type="predicted"/>
<evidence type="ECO:0000313" key="2">
    <source>
        <dbReference type="EMBL" id="GAG99717.1"/>
    </source>
</evidence>
<evidence type="ECO:0000259" key="1">
    <source>
        <dbReference type="Pfam" id="PF01106"/>
    </source>
</evidence>
<dbReference type="SUPFAM" id="SSF117916">
    <property type="entry name" value="Fe-S cluster assembly (FSCA) domain-like"/>
    <property type="match status" value="1"/>
</dbReference>
<dbReference type="GO" id="GO:0016226">
    <property type="term" value="P:iron-sulfur cluster assembly"/>
    <property type="evidence" value="ECO:0007669"/>
    <property type="project" value="InterPro"/>
</dbReference>
<dbReference type="PANTHER" id="PTHR11178">
    <property type="entry name" value="IRON-SULFUR CLUSTER SCAFFOLD PROTEIN NFU-RELATED"/>
    <property type="match status" value="1"/>
</dbReference>
<dbReference type="Gene3D" id="3.30.300.130">
    <property type="entry name" value="Fe-S cluster assembly (FSCA)"/>
    <property type="match status" value="1"/>
</dbReference>
<dbReference type="Pfam" id="PF01106">
    <property type="entry name" value="NifU"/>
    <property type="match status" value="1"/>
</dbReference>
<feature type="non-terminal residue" evidence="2">
    <location>
        <position position="61"/>
    </location>
</feature>
<gene>
    <name evidence="2" type="ORF">S01H4_51468</name>
</gene>
<reference evidence="2" key="1">
    <citation type="journal article" date="2014" name="Front. Microbiol.">
        <title>High frequency of phylogenetically diverse reductive dehalogenase-homologous genes in deep subseafloor sedimentary metagenomes.</title>
        <authorList>
            <person name="Kawai M."/>
            <person name="Futagami T."/>
            <person name="Toyoda A."/>
            <person name="Takaki Y."/>
            <person name="Nishi S."/>
            <person name="Hori S."/>
            <person name="Arai W."/>
            <person name="Tsubouchi T."/>
            <person name="Morono Y."/>
            <person name="Uchiyama I."/>
            <person name="Ito T."/>
            <person name="Fujiyama A."/>
            <person name="Inagaki F."/>
            <person name="Takami H."/>
        </authorList>
    </citation>
    <scope>NUCLEOTIDE SEQUENCE</scope>
    <source>
        <strain evidence="2">Expedition CK06-06</strain>
    </source>
</reference>
<sequence length="61" mass="6397">MREEIEKVLTEEVRPVLSMHGGGVDLVEVTEEGTVKVRLTGGCCGCPSAQATLVGVVENAI</sequence>
<dbReference type="AlphaFoldDB" id="X1D3M2"/>
<protein>
    <recommendedName>
        <fullName evidence="1">NIF system FeS cluster assembly NifU C-terminal domain-containing protein</fullName>
    </recommendedName>
</protein>
<dbReference type="EMBL" id="BART01029312">
    <property type="protein sequence ID" value="GAG99717.1"/>
    <property type="molecule type" value="Genomic_DNA"/>
</dbReference>
<dbReference type="InterPro" id="IPR034904">
    <property type="entry name" value="FSCA_dom_sf"/>
</dbReference>
<accession>X1D3M2</accession>